<proteinExistence type="predicted"/>
<keyword evidence="10" id="KW-1185">Reference proteome</keyword>
<dbReference type="InterPro" id="IPR001789">
    <property type="entry name" value="Sig_transdc_resp-reg_receiver"/>
</dbReference>
<dbReference type="GO" id="GO:0006355">
    <property type="term" value="P:regulation of DNA-templated transcription"/>
    <property type="evidence" value="ECO:0007669"/>
    <property type="project" value="InterPro"/>
</dbReference>
<dbReference type="SMART" id="SM00448">
    <property type="entry name" value="REC"/>
    <property type="match status" value="1"/>
</dbReference>
<name>A0A4Y3KM82_9CELL</name>
<accession>A0A4Y3KM82</accession>
<keyword evidence="3 9" id="KW-0238">DNA-binding</keyword>
<evidence type="ECO:0000256" key="3">
    <source>
        <dbReference type="ARBA" id="ARBA00023125"/>
    </source>
</evidence>
<dbReference type="EMBL" id="BJLQ01000038">
    <property type="protein sequence ID" value="GEA85531.1"/>
    <property type="molecule type" value="Genomic_DNA"/>
</dbReference>
<protein>
    <submittedName>
        <fullName evidence="9">DNA-binding response regulator</fullName>
    </submittedName>
</protein>
<dbReference type="SUPFAM" id="SSF52172">
    <property type="entry name" value="CheY-like"/>
    <property type="match status" value="1"/>
</dbReference>
<dbReference type="SMART" id="SM00421">
    <property type="entry name" value="HTH_LUXR"/>
    <property type="match status" value="1"/>
</dbReference>
<dbReference type="InterPro" id="IPR039420">
    <property type="entry name" value="WalR-like"/>
</dbReference>
<evidence type="ECO:0000259" key="8">
    <source>
        <dbReference type="PROSITE" id="PS50110"/>
    </source>
</evidence>
<reference evidence="9 10" key="1">
    <citation type="submission" date="2019-06" db="EMBL/GenBank/DDBJ databases">
        <title>Whole genome shotgun sequence of Cellulomonas gelida NBRC 3748.</title>
        <authorList>
            <person name="Hosoyama A."/>
            <person name="Uohara A."/>
            <person name="Ohji S."/>
            <person name="Ichikawa N."/>
        </authorList>
    </citation>
    <scope>NUCLEOTIDE SEQUENCE [LARGE SCALE GENOMIC DNA]</scope>
    <source>
        <strain evidence="9 10">NBRC 3748</strain>
    </source>
</reference>
<dbReference type="PROSITE" id="PS50043">
    <property type="entry name" value="HTH_LUXR_2"/>
    <property type="match status" value="1"/>
</dbReference>
<dbReference type="InterPro" id="IPR000792">
    <property type="entry name" value="Tscrpt_reg_LuxR_C"/>
</dbReference>
<evidence type="ECO:0000259" key="7">
    <source>
        <dbReference type="PROSITE" id="PS50043"/>
    </source>
</evidence>
<dbReference type="PANTHER" id="PTHR43214">
    <property type="entry name" value="TWO-COMPONENT RESPONSE REGULATOR"/>
    <property type="match status" value="1"/>
</dbReference>
<evidence type="ECO:0000256" key="2">
    <source>
        <dbReference type="ARBA" id="ARBA00023015"/>
    </source>
</evidence>
<sequence>MGGNQNTPSTTTAASASASLRSTADDPRGGWATIAGPGTRRTLSVSSGTGTGVPPRYWAAMADPSIRVVVTDDDPSFRAVYRKLFDRTEGFRLEGEAGDGAEAVRLVRAYRPDVALLDVQMPRRTGLEAAREILQDVPGVRVVMLTTFDLDEYVHEALGLGVSGFLLKNASPQEVLTAVRTAHAGHALLAPEVTARLIRQLAPPLPDRRHAFVGQLLTAREIDVVRLVARGLSNQEVADELVLSTETVRTYLRRMFVKLGVKDRTHLAVLAYEAGLLHETR</sequence>
<dbReference type="Gene3D" id="3.40.50.2300">
    <property type="match status" value="1"/>
</dbReference>
<dbReference type="PANTHER" id="PTHR43214:SF24">
    <property type="entry name" value="TRANSCRIPTIONAL REGULATORY PROTEIN NARL-RELATED"/>
    <property type="match status" value="1"/>
</dbReference>
<dbReference type="PROSITE" id="PS50110">
    <property type="entry name" value="RESPONSE_REGULATORY"/>
    <property type="match status" value="1"/>
</dbReference>
<evidence type="ECO:0000256" key="5">
    <source>
        <dbReference type="PROSITE-ProRule" id="PRU00169"/>
    </source>
</evidence>
<evidence type="ECO:0000256" key="6">
    <source>
        <dbReference type="SAM" id="MobiDB-lite"/>
    </source>
</evidence>
<keyword evidence="4" id="KW-0804">Transcription</keyword>
<dbReference type="CDD" id="cd17535">
    <property type="entry name" value="REC_NarL-like"/>
    <property type="match status" value="1"/>
</dbReference>
<dbReference type="Proteomes" id="UP000320461">
    <property type="component" value="Unassembled WGS sequence"/>
</dbReference>
<evidence type="ECO:0000256" key="1">
    <source>
        <dbReference type="ARBA" id="ARBA00022553"/>
    </source>
</evidence>
<keyword evidence="2" id="KW-0805">Transcription regulation</keyword>
<dbReference type="InterPro" id="IPR058245">
    <property type="entry name" value="NreC/VraR/RcsB-like_REC"/>
</dbReference>
<feature type="modified residue" description="4-aspartylphosphate" evidence="5">
    <location>
        <position position="118"/>
    </location>
</feature>
<comment type="caution">
    <text evidence="9">The sequence shown here is derived from an EMBL/GenBank/DDBJ whole genome shotgun (WGS) entry which is preliminary data.</text>
</comment>
<feature type="compositionally biased region" description="Low complexity" evidence="6">
    <location>
        <begin position="7"/>
        <end position="22"/>
    </location>
</feature>
<dbReference type="GO" id="GO:0000160">
    <property type="term" value="P:phosphorelay signal transduction system"/>
    <property type="evidence" value="ECO:0007669"/>
    <property type="project" value="InterPro"/>
</dbReference>
<feature type="domain" description="HTH luxR-type" evidence="7">
    <location>
        <begin position="210"/>
        <end position="275"/>
    </location>
</feature>
<dbReference type="GO" id="GO:0003677">
    <property type="term" value="F:DNA binding"/>
    <property type="evidence" value="ECO:0007669"/>
    <property type="project" value="UniProtKB-KW"/>
</dbReference>
<feature type="domain" description="Response regulatory" evidence="8">
    <location>
        <begin position="67"/>
        <end position="183"/>
    </location>
</feature>
<gene>
    <name evidence="9" type="ORF">CGE01nite_27820</name>
</gene>
<dbReference type="InterPro" id="IPR016032">
    <property type="entry name" value="Sig_transdc_resp-reg_C-effctor"/>
</dbReference>
<dbReference type="PRINTS" id="PR00038">
    <property type="entry name" value="HTHLUXR"/>
</dbReference>
<organism evidence="9 10">
    <name type="scientific">Cellulomonas gelida</name>
    <dbReference type="NCBI Taxonomy" id="1712"/>
    <lineage>
        <taxon>Bacteria</taxon>
        <taxon>Bacillati</taxon>
        <taxon>Actinomycetota</taxon>
        <taxon>Actinomycetes</taxon>
        <taxon>Micrococcales</taxon>
        <taxon>Cellulomonadaceae</taxon>
        <taxon>Cellulomonas</taxon>
    </lineage>
</organism>
<dbReference type="Pfam" id="PF00196">
    <property type="entry name" value="GerE"/>
    <property type="match status" value="1"/>
</dbReference>
<dbReference type="AlphaFoldDB" id="A0A4Y3KM82"/>
<evidence type="ECO:0000313" key="9">
    <source>
        <dbReference type="EMBL" id="GEA85531.1"/>
    </source>
</evidence>
<feature type="region of interest" description="Disordered" evidence="6">
    <location>
        <begin position="1"/>
        <end position="56"/>
    </location>
</feature>
<dbReference type="PROSITE" id="PS00622">
    <property type="entry name" value="HTH_LUXR_1"/>
    <property type="match status" value="1"/>
</dbReference>
<dbReference type="InterPro" id="IPR011006">
    <property type="entry name" value="CheY-like_superfamily"/>
</dbReference>
<dbReference type="CDD" id="cd06170">
    <property type="entry name" value="LuxR_C_like"/>
    <property type="match status" value="1"/>
</dbReference>
<dbReference type="SUPFAM" id="SSF46894">
    <property type="entry name" value="C-terminal effector domain of the bipartite response regulators"/>
    <property type="match status" value="1"/>
</dbReference>
<evidence type="ECO:0000256" key="4">
    <source>
        <dbReference type="ARBA" id="ARBA00023163"/>
    </source>
</evidence>
<evidence type="ECO:0000313" key="10">
    <source>
        <dbReference type="Proteomes" id="UP000320461"/>
    </source>
</evidence>
<keyword evidence="1 5" id="KW-0597">Phosphoprotein</keyword>
<dbReference type="Pfam" id="PF00072">
    <property type="entry name" value="Response_reg"/>
    <property type="match status" value="1"/>
</dbReference>